<evidence type="ECO:0000256" key="1">
    <source>
        <dbReference type="SAM" id="MobiDB-lite"/>
    </source>
</evidence>
<accession>A0A0D2DWZ0</accession>
<gene>
    <name evidence="2" type="ORF">Z517_05378</name>
</gene>
<feature type="compositionally biased region" description="Basic and acidic residues" evidence="1">
    <location>
        <begin position="48"/>
        <end position="70"/>
    </location>
</feature>
<dbReference type="VEuPathDB" id="FungiDB:Z517_05378"/>
<protein>
    <recommendedName>
        <fullName evidence="4">Myb-like domain-containing protein</fullName>
    </recommendedName>
</protein>
<evidence type="ECO:0000313" key="3">
    <source>
        <dbReference type="Proteomes" id="UP000053029"/>
    </source>
</evidence>
<sequence>MSFTVWYTKPDGRQVPIKMSIWDAMKGVPDPKPRKPKTCSCCGKAHIKDRGEEDSKCEGKKDAKDTDHNGKSGNVDTSSKDKKDDSDLTEDDRILLRMKGENPQAQWKEILAVTTNFKNVGELKARWKHISHRPEANDKNTSSEGKKEKAPDKEEKAKRNREEGLRRRAEREAAKAKKEEEEKKAEEQKQDCTESDKKDDETKADEKAKKPGSSPHSLKAWADNYDKKKWQILASKHYDRTGERITAAQARKLAEEK</sequence>
<name>A0A0D2DWZ0_9EURO</name>
<dbReference type="Proteomes" id="UP000053029">
    <property type="component" value="Unassembled WGS sequence"/>
</dbReference>
<feature type="region of interest" description="Disordered" evidence="1">
    <location>
        <begin position="127"/>
        <end position="222"/>
    </location>
</feature>
<dbReference type="STRING" id="1442368.A0A0D2DWZ0"/>
<dbReference type="GeneID" id="25304868"/>
<reference evidence="2 3" key="1">
    <citation type="submission" date="2015-01" db="EMBL/GenBank/DDBJ databases">
        <title>The Genome Sequence of Fonsecaea pedrosoi CBS 271.37.</title>
        <authorList>
            <consortium name="The Broad Institute Genomics Platform"/>
            <person name="Cuomo C."/>
            <person name="de Hoog S."/>
            <person name="Gorbushina A."/>
            <person name="Stielow B."/>
            <person name="Teixiera M."/>
            <person name="Abouelleil A."/>
            <person name="Chapman S.B."/>
            <person name="Priest M."/>
            <person name="Young S.K."/>
            <person name="Wortman J."/>
            <person name="Nusbaum C."/>
            <person name="Birren B."/>
        </authorList>
    </citation>
    <scope>NUCLEOTIDE SEQUENCE [LARGE SCALE GENOMIC DNA]</scope>
    <source>
        <strain evidence="2 3">CBS 271.37</strain>
    </source>
</reference>
<dbReference type="OrthoDB" id="5427780at2759"/>
<feature type="compositionally biased region" description="Basic and acidic residues" evidence="1">
    <location>
        <begin position="78"/>
        <end position="89"/>
    </location>
</feature>
<evidence type="ECO:0008006" key="4">
    <source>
        <dbReference type="Google" id="ProtNLM"/>
    </source>
</evidence>
<evidence type="ECO:0000313" key="2">
    <source>
        <dbReference type="EMBL" id="KIW82351.1"/>
    </source>
</evidence>
<organism evidence="2 3">
    <name type="scientific">Fonsecaea pedrosoi CBS 271.37</name>
    <dbReference type="NCBI Taxonomy" id="1442368"/>
    <lineage>
        <taxon>Eukaryota</taxon>
        <taxon>Fungi</taxon>
        <taxon>Dikarya</taxon>
        <taxon>Ascomycota</taxon>
        <taxon>Pezizomycotina</taxon>
        <taxon>Eurotiomycetes</taxon>
        <taxon>Chaetothyriomycetidae</taxon>
        <taxon>Chaetothyriales</taxon>
        <taxon>Herpotrichiellaceae</taxon>
        <taxon>Fonsecaea</taxon>
    </lineage>
</organism>
<feature type="compositionally biased region" description="Basic and acidic residues" evidence="1">
    <location>
        <begin position="144"/>
        <end position="209"/>
    </location>
</feature>
<feature type="region of interest" description="Disordered" evidence="1">
    <location>
        <begin position="48"/>
        <end position="89"/>
    </location>
</feature>
<dbReference type="EMBL" id="KN846971">
    <property type="protein sequence ID" value="KIW82351.1"/>
    <property type="molecule type" value="Genomic_DNA"/>
</dbReference>
<dbReference type="HOGENOM" id="CLU_097232_0_0_1"/>
<keyword evidence="3" id="KW-1185">Reference proteome</keyword>
<proteinExistence type="predicted"/>
<dbReference type="AlphaFoldDB" id="A0A0D2DWZ0"/>
<dbReference type="RefSeq" id="XP_013286159.1">
    <property type="nucleotide sequence ID" value="XM_013430705.1"/>
</dbReference>